<evidence type="ECO:0000313" key="6">
    <source>
        <dbReference type="Proteomes" id="UP001276854"/>
    </source>
</evidence>
<feature type="domain" description="HTH marR-type" evidence="4">
    <location>
        <begin position="5"/>
        <end position="144"/>
    </location>
</feature>
<protein>
    <submittedName>
        <fullName evidence="5">MarR family transcriptional regulator</fullName>
    </submittedName>
</protein>
<comment type="caution">
    <text evidence="5">The sequence shown here is derived from an EMBL/GenBank/DDBJ whole genome shotgun (WGS) entry which is preliminary data.</text>
</comment>
<dbReference type="InterPro" id="IPR036390">
    <property type="entry name" value="WH_DNA-bd_sf"/>
</dbReference>
<proteinExistence type="predicted"/>
<dbReference type="InterPro" id="IPR036388">
    <property type="entry name" value="WH-like_DNA-bd_sf"/>
</dbReference>
<dbReference type="Proteomes" id="UP001276854">
    <property type="component" value="Unassembled WGS sequence"/>
</dbReference>
<gene>
    <name evidence="5" type="ORF">RZO55_12140</name>
</gene>
<dbReference type="PANTHER" id="PTHR42756:SF1">
    <property type="entry name" value="TRANSCRIPTIONAL REPRESSOR OF EMRAB OPERON"/>
    <property type="match status" value="1"/>
</dbReference>
<keyword evidence="2" id="KW-0238">DNA-binding</keyword>
<keyword evidence="3" id="KW-0804">Transcription</keyword>
<dbReference type="Gene3D" id="1.10.10.10">
    <property type="entry name" value="Winged helix-like DNA-binding domain superfamily/Winged helix DNA-binding domain"/>
    <property type="match status" value="1"/>
</dbReference>
<dbReference type="EMBL" id="JAWONS010000186">
    <property type="protein sequence ID" value="MDW2798324.1"/>
    <property type="molecule type" value="Genomic_DNA"/>
</dbReference>
<sequence length="150" mass="17832">MEKLQKLVINDFIQMTERIANGKTNVLDFGLEEMQFYRGEIHMIKMVGDYPGIFISEMARKFNVTRAVVAKTVRKLEEHGFLEKKEDVEDKKRFCLFLTEKGEIAYKLHNQYHQEYDSPLFTYLESLNENELHIIQEFLKHANALIENHF</sequence>
<evidence type="ECO:0000256" key="3">
    <source>
        <dbReference type="ARBA" id="ARBA00023163"/>
    </source>
</evidence>
<dbReference type="SUPFAM" id="SSF46785">
    <property type="entry name" value="Winged helix' DNA-binding domain"/>
    <property type="match status" value="1"/>
</dbReference>
<evidence type="ECO:0000256" key="1">
    <source>
        <dbReference type="ARBA" id="ARBA00023015"/>
    </source>
</evidence>
<dbReference type="Pfam" id="PF01047">
    <property type="entry name" value="MarR"/>
    <property type="match status" value="1"/>
</dbReference>
<dbReference type="SMART" id="SM00347">
    <property type="entry name" value="HTH_MARR"/>
    <property type="match status" value="1"/>
</dbReference>
<keyword evidence="6" id="KW-1185">Reference proteome</keyword>
<dbReference type="RefSeq" id="WP_318064564.1">
    <property type="nucleotide sequence ID" value="NZ_JAWONS010000186.1"/>
</dbReference>
<keyword evidence="1" id="KW-0805">Transcription regulation</keyword>
<name>A0ABU4GL39_9CLOT</name>
<evidence type="ECO:0000259" key="4">
    <source>
        <dbReference type="PROSITE" id="PS50995"/>
    </source>
</evidence>
<dbReference type="InterPro" id="IPR000835">
    <property type="entry name" value="HTH_MarR-typ"/>
</dbReference>
<evidence type="ECO:0000313" key="5">
    <source>
        <dbReference type="EMBL" id="MDW2798324.1"/>
    </source>
</evidence>
<organism evidence="5 6">
    <name type="scientific">Clostridium boliviensis</name>
    <dbReference type="NCBI Taxonomy" id="318465"/>
    <lineage>
        <taxon>Bacteria</taxon>
        <taxon>Bacillati</taxon>
        <taxon>Bacillota</taxon>
        <taxon>Clostridia</taxon>
        <taxon>Eubacteriales</taxon>
        <taxon>Clostridiaceae</taxon>
        <taxon>Clostridium</taxon>
    </lineage>
</organism>
<dbReference type="PANTHER" id="PTHR42756">
    <property type="entry name" value="TRANSCRIPTIONAL REGULATOR, MARR"/>
    <property type="match status" value="1"/>
</dbReference>
<accession>A0ABU4GL39</accession>
<dbReference type="PROSITE" id="PS50995">
    <property type="entry name" value="HTH_MARR_2"/>
    <property type="match status" value="1"/>
</dbReference>
<reference evidence="5 6" key="1">
    <citation type="submission" date="2023-10" db="EMBL/GenBank/DDBJ databases">
        <title>A novel Glycoside Hydrolase 43-Like Enzyme from Clostrdium boliviensis is an Endo-xylanase, and a Candidate for Xylooligosaccharides Production from Different Xylan Substrates.</title>
        <authorList>
            <person name="Alvarez M.T."/>
            <person name="Rocabado-Villegas L.R."/>
            <person name="Salas-Veizaga D.M."/>
            <person name="Linares-Pasten J.A."/>
            <person name="Gudmundsdottir E.E."/>
            <person name="Hreggvidsson G.O."/>
            <person name="Adlercreutz P."/>
            <person name="Nordberg Karlsson E."/>
        </authorList>
    </citation>
    <scope>NUCLEOTIDE SEQUENCE [LARGE SCALE GENOMIC DNA]</scope>
    <source>
        <strain evidence="5 6">E-1</strain>
    </source>
</reference>
<evidence type="ECO:0000256" key="2">
    <source>
        <dbReference type="ARBA" id="ARBA00023125"/>
    </source>
</evidence>